<comment type="caution">
    <text evidence="3">The sequence shown here is derived from an EMBL/GenBank/DDBJ whole genome shotgun (WGS) entry which is preliminary data.</text>
</comment>
<feature type="region of interest" description="Disordered" evidence="1">
    <location>
        <begin position="31"/>
        <end position="76"/>
    </location>
</feature>
<dbReference type="AlphaFoldDB" id="A0A401YQY7"/>
<evidence type="ECO:0000256" key="2">
    <source>
        <dbReference type="SAM" id="SignalP"/>
    </source>
</evidence>
<accession>A0A401YQY7</accession>
<reference evidence="3 4" key="1">
    <citation type="submission" date="2018-12" db="EMBL/GenBank/DDBJ databases">
        <title>Draft genome sequence of Embleya hyalina NBRC 13850T.</title>
        <authorList>
            <person name="Komaki H."/>
            <person name="Hosoyama A."/>
            <person name="Kimura A."/>
            <person name="Ichikawa N."/>
            <person name="Tamura T."/>
        </authorList>
    </citation>
    <scope>NUCLEOTIDE SEQUENCE [LARGE SCALE GENOMIC DNA]</scope>
    <source>
        <strain evidence="3 4">NBRC 13850</strain>
    </source>
</reference>
<evidence type="ECO:0000313" key="4">
    <source>
        <dbReference type="Proteomes" id="UP000286931"/>
    </source>
</evidence>
<protein>
    <recommendedName>
        <fullName evidence="5">Lipoprotein</fullName>
    </recommendedName>
</protein>
<organism evidence="3 4">
    <name type="scientific">Embleya hyalina</name>
    <dbReference type="NCBI Taxonomy" id="516124"/>
    <lineage>
        <taxon>Bacteria</taxon>
        <taxon>Bacillati</taxon>
        <taxon>Actinomycetota</taxon>
        <taxon>Actinomycetes</taxon>
        <taxon>Kitasatosporales</taxon>
        <taxon>Streptomycetaceae</taxon>
        <taxon>Embleya</taxon>
    </lineage>
</organism>
<evidence type="ECO:0000313" key="3">
    <source>
        <dbReference type="EMBL" id="GCD97003.1"/>
    </source>
</evidence>
<name>A0A401YQY7_9ACTN</name>
<evidence type="ECO:0008006" key="5">
    <source>
        <dbReference type="Google" id="ProtNLM"/>
    </source>
</evidence>
<dbReference type="PROSITE" id="PS51257">
    <property type="entry name" value="PROKAR_LIPOPROTEIN"/>
    <property type="match status" value="1"/>
</dbReference>
<feature type="signal peptide" evidence="2">
    <location>
        <begin position="1"/>
        <end position="28"/>
    </location>
</feature>
<proteinExistence type="predicted"/>
<dbReference type="RefSeq" id="WP_126639021.1">
    <property type="nucleotide sequence ID" value="NZ_BIFH01000022.1"/>
</dbReference>
<keyword evidence="2" id="KW-0732">Signal</keyword>
<keyword evidence="4" id="KW-1185">Reference proteome</keyword>
<feature type="compositionally biased region" description="Low complexity" evidence="1">
    <location>
        <begin position="39"/>
        <end position="57"/>
    </location>
</feature>
<sequence length="220" mass="22791">MRSFVEATTRRRSTTTLVAALATTAVLALGGCGNKDDTPSAAPSTASTSATSAPSPSGTDRTKPTSAVTAPAKPTGVEFPAQVAGHQRLEQKNAPKVSSLVGLQNALHTKGLTQVQTAVFGPSADNEAKMVFVSTGQPGQLGPQAYVEKISFPQAKPVDTGKVTSPGAFRCWATTGADAVMMCLWGDEKNFLAMGTATGYASTQELIDALLTVRRQMFGL</sequence>
<dbReference type="EMBL" id="BIFH01000022">
    <property type="protein sequence ID" value="GCD97003.1"/>
    <property type="molecule type" value="Genomic_DNA"/>
</dbReference>
<feature type="chain" id="PRO_5019121219" description="Lipoprotein" evidence="2">
    <location>
        <begin position="29"/>
        <end position="220"/>
    </location>
</feature>
<evidence type="ECO:0000256" key="1">
    <source>
        <dbReference type="SAM" id="MobiDB-lite"/>
    </source>
</evidence>
<dbReference type="Proteomes" id="UP000286931">
    <property type="component" value="Unassembled WGS sequence"/>
</dbReference>
<gene>
    <name evidence="3" type="ORF">EHYA_04690</name>
</gene>